<name>A0A1V2VVI3_9BURK</name>
<feature type="transmembrane region" description="Helical" evidence="1">
    <location>
        <begin position="43"/>
        <end position="62"/>
    </location>
</feature>
<dbReference type="RefSeq" id="WP_077176655.1">
    <property type="nucleotide sequence ID" value="NZ_MUTB01000063.1"/>
</dbReference>
<proteinExistence type="predicted"/>
<keyword evidence="1" id="KW-0812">Transmembrane</keyword>
<sequence length="246" mass="27601">MKFQQARDEVIRFHKENKAVAAVVWLAAGLLTFIFMLRRSADILPAALFTSMLAFMVTGTLARYRAALDKRINAEDSFTWTVSVNGVDAGEISDARYARIRRNVFFDVRLYVSQVVNVMGCLYRAVDSLIWTLPILVFWGAAGCYFFAPESFATALHAIQTVTKDELVAAIPAAVNLLVMVSFMYLMVSMVGGRNFGFVNRFDEAVAADVRRAINCPAEGYVNLHRWLNGSLQQSRERDHLRAEKG</sequence>
<evidence type="ECO:0000313" key="2">
    <source>
        <dbReference type="EMBL" id="ONU77776.1"/>
    </source>
</evidence>
<gene>
    <name evidence="2" type="ORF">A8E72_30800</name>
</gene>
<comment type="caution">
    <text evidence="2">The sequence shown here is derived from an EMBL/GenBank/DDBJ whole genome shotgun (WGS) entry which is preliminary data.</text>
</comment>
<reference evidence="2 3" key="1">
    <citation type="submission" date="2016-08" db="EMBL/GenBank/DDBJ databases">
        <authorList>
            <person name="Seilhamer J.J."/>
        </authorList>
    </citation>
    <scope>NUCLEOTIDE SEQUENCE [LARGE SCALE GENOMIC DNA]</scope>
    <source>
        <strain evidence="2 3">VC14762</strain>
    </source>
</reference>
<evidence type="ECO:0000313" key="3">
    <source>
        <dbReference type="Proteomes" id="UP000188543"/>
    </source>
</evidence>
<feature type="transmembrane region" description="Helical" evidence="1">
    <location>
        <begin position="168"/>
        <end position="188"/>
    </location>
</feature>
<dbReference type="Proteomes" id="UP000188543">
    <property type="component" value="Unassembled WGS sequence"/>
</dbReference>
<dbReference type="AlphaFoldDB" id="A0A1V2VVI3"/>
<dbReference type="EMBL" id="MUTJ01000092">
    <property type="protein sequence ID" value="ONU77776.1"/>
    <property type="molecule type" value="Genomic_DNA"/>
</dbReference>
<evidence type="ECO:0000256" key="1">
    <source>
        <dbReference type="SAM" id="Phobius"/>
    </source>
</evidence>
<keyword evidence="1" id="KW-1133">Transmembrane helix</keyword>
<organism evidence="2 3">
    <name type="scientific">Burkholderia cenocepacia</name>
    <dbReference type="NCBI Taxonomy" id="95486"/>
    <lineage>
        <taxon>Bacteria</taxon>
        <taxon>Pseudomonadati</taxon>
        <taxon>Pseudomonadota</taxon>
        <taxon>Betaproteobacteria</taxon>
        <taxon>Burkholderiales</taxon>
        <taxon>Burkholderiaceae</taxon>
        <taxon>Burkholderia</taxon>
        <taxon>Burkholderia cepacia complex</taxon>
    </lineage>
</organism>
<protein>
    <submittedName>
        <fullName evidence="2">Uncharacterized protein</fullName>
    </submittedName>
</protein>
<keyword evidence="1" id="KW-0472">Membrane</keyword>
<feature type="transmembrane region" description="Helical" evidence="1">
    <location>
        <begin position="129"/>
        <end position="148"/>
    </location>
</feature>
<feature type="transmembrane region" description="Helical" evidence="1">
    <location>
        <begin position="20"/>
        <end position="37"/>
    </location>
</feature>
<accession>A0A1V2VVI3</accession>